<feature type="compositionally biased region" description="Basic and acidic residues" evidence="1">
    <location>
        <begin position="51"/>
        <end position="63"/>
    </location>
</feature>
<evidence type="ECO:0000313" key="4">
    <source>
        <dbReference type="Proteomes" id="UP001597427"/>
    </source>
</evidence>
<keyword evidence="4" id="KW-1185">Reference proteome</keyword>
<proteinExistence type="predicted"/>
<keyword evidence="2" id="KW-0732">Signal</keyword>
<accession>A0ABW5TKL8</accession>
<evidence type="ECO:0000256" key="2">
    <source>
        <dbReference type="SAM" id="SignalP"/>
    </source>
</evidence>
<feature type="chain" id="PRO_5047384348" description="Lipoprotein" evidence="2">
    <location>
        <begin position="22"/>
        <end position="116"/>
    </location>
</feature>
<feature type="signal peptide" evidence="2">
    <location>
        <begin position="1"/>
        <end position="21"/>
    </location>
</feature>
<evidence type="ECO:0008006" key="5">
    <source>
        <dbReference type="Google" id="ProtNLM"/>
    </source>
</evidence>
<dbReference type="Proteomes" id="UP001597427">
    <property type="component" value="Unassembled WGS sequence"/>
</dbReference>
<sequence length="116" mass="12661">MKKIKLILLCFTVLFISACQSDSKGKTQSSSTEKSISSAETSSSLVTVDGKTVDSSDIDDSRKTNPSSDVAKLRRDLYQAGVNSSGLTDKMLEKYQQEAQEANEDVVAYIKSKINK</sequence>
<protein>
    <recommendedName>
        <fullName evidence="5">Lipoprotein</fullName>
    </recommendedName>
</protein>
<evidence type="ECO:0000256" key="1">
    <source>
        <dbReference type="SAM" id="MobiDB-lite"/>
    </source>
</evidence>
<comment type="caution">
    <text evidence="3">The sequence shown here is derived from an EMBL/GenBank/DDBJ whole genome shotgun (WGS) entry which is preliminary data.</text>
</comment>
<feature type="compositionally biased region" description="Low complexity" evidence="1">
    <location>
        <begin position="29"/>
        <end position="44"/>
    </location>
</feature>
<feature type="region of interest" description="Disordered" evidence="1">
    <location>
        <begin position="20"/>
        <end position="70"/>
    </location>
</feature>
<gene>
    <name evidence="3" type="ORF">ACFSR0_06860</name>
</gene>
<dbReference type="PROSITE" id="PS51257">
    <property type="entry name" value="PROKAR_LIPOPROTEIN"/>
    <property type="match status" value="1"/>
</dbReference>
<evidence type="ECO:0000313" key="3">
    <source>
        <dbReference type="EMBL" id="MFD2729140.1"/>
    </source>
</evidence>
<organism evidence="3 4">
    <name type="scientific">Enterococcus camelliae</name>
    <dbReference type="NCBI Taxonomy" id="453959"/>
    <lineage>
        <taxon>Bacteria</taxon>
        <taxon>Bacillati</taxon>
        <taxon>Bacillota</taxon>
        <taxon>Bacilli</taxon>
        <taxon>Lactobacillales</taxon>
        <taxon>Enterococcaceae</taxon>
        <taxon>Enterococcus</taxon>
    </lineage>
</organism>
<dbReference type="EMBL" id="JBHUMO010000043">
    <property type="protein sequence ID" value="MFD2729140.1"/>
    <property type="molecule type" value="Genomic_DNA"/>
</dbReference>
<dbReference type="RefSeq" id="WP_379981216.1">
    <property type="nucleotide sequence ID" value="NZ_JBHUMO010000043.1"/>
</dbReference>
<name>A0ABW5TKL8_9ENTE</name>
<reference evidence="4" key="1">
    <citation type="journal article" date="2019" name="Int. J. Syst. Evol. Microbiol.">
        <title>The Global Catalogue of Microorganisms (GCM) 10K type strain sequencing project: providing services to taxonomists for standard genome sequencing and annotation.</title>
        <authorList>
            <consortium name="The Broad Institute Genomics Platform"/>
            <consortium name="The Broad Institute Genome Sequencing Center for Infectious Disease"/>
            <person name="Wu L."/>
            <person name="Ma J."/>
        </authorList>
    </citation>
    <scope>NUCLEOTIDE SEQUENCE [LARGE SCALE GENOMIC DNA]</scope>
    <source>
        <strain evidence="4">TISTR 932</strain>
    </source>
</reference>